<evidence type="ECO:0000256" key="1">
    <source>
        <dbReference type="ARBA" id="ARBA00004141"/>
    </source>
</evidence>
<dbReference type="PANTHER" id="PTHR11394:SF149">
    <property type="entry name" value="TASTE RECEPTOR TYPE 2 MEMBER 1"/>
    <property type="match status" value="1"/>
</dbReference>
<reference evidence="14" key="1">
    <citation type="journal article" date="2021" name="Evol. Appl.">
        <title>The genome of the Pyrenean desman and the effects of bottlenecks and inbreeding on the genomic landscape of an endangered species.</title>
        <authorList>
            <person name="Escoda L."/>
            <person name="Castresana J."/>
        </authorList>
    </citation>
    <scope>NUCLEOTIDE SEQUENCE</scope>
    <source>
        <strain evidence="14">IBE-C5619</strain>
    </source>
</reference>
<evidence type="ECO:0000313" key="15">
    <source>
        <dbReference type="Proteomes" id="UP000700334"/>
    </source>
</evidence>
<feature type="transmembrane region" description="Helical" evidence="13">
    <location>
        <begin position="511"/>
        <end position="533"/>
    </location>
</feature>
<protein>
    <submittedName>
        <fullName evidence="14">Taste receptor type 2 member 1</fullName>
    </submittedName>
</protein>
<dbReference type="GO" id="GO:0016020">
    <property type="term" value="C:membrane"/>
    <property type="evidence" value="ECO:0007669"/>
    <property type="project" value="UniProtKB-SubCell"/>
</dbReference>
<keyword evidence="7" id="KW-0297">G-protein coupled receptor</keyword>
<accession>A0A8J6A6U7</accession>
<evidence type="ECO:0000256" key="3">
    <source>
        <dbReference type="ARBA" id="ARBA00022480"/>
    </source>
</evidence>
<evidence type="ECO:0000256" key="11">
    <source>
        <dbReference type="ARBA" id="ARBA00023224"/>
    </source>
</evidence>
<organism evidence="14 15">
    <name type="scientific">Galemys pyrenaicus</name>
    <name type="common">Iberian desman</name>
    <name type="synonym">Pyrenean desman</name>
    <dbReference type="NCBI Taxonomy" id="202257"/>
    <lineage>
        <taxon>Eukaryota</taxon>
        <taxon>Metazoa</taxon>
        <taxon>Chordata</taxon>
        <taxon>Craniata</taxon>
        <taxon>Vertebrata</taxon>
        <taxon>Euteleostomi</taxon>
        <taxon>Mammalia</taxon>
        <taxon>Eutheria</taxon>
        <taxon>Laurasiatheria</taxon>
        <taxon>Eulipotyphla</taxon>
        <taxon>Talpidae</taxon>
        <taxon>Galemys</taxon>
    </lineage>
</organism>
<dbReference type="EMBL" id="JAGFMF010011684">
    <property type="protein sequence ID" value="KAG8516146.1"/>
    <property type="molecule type" value="Genomic_DNA"/>
</dbReference>
<feature type="transmembrane region" description="Helical" evidence="13">
    <location>
        <begin position="303"/>
        <end position="326"/>
    </location>
</feature>
<evidence type="ECO:0000256" key="4">
    <source>
        <dbReference type="ARBA" id="ARBA00022606"/>
    </source>
</evidence>
<dbReference type="OrthoDB" id="8876749at2759"/>
<keyword evidence="11" id="KW-0807">Transducer</keyword>
<dbReference type="InterPro" id="IPR007960">
    <property type="entry name" value="TAS2R"/>
</dbReference>
<dbReference type="Gene3D" id="1.20.1070.10">
    <property type="entry name" value="Rhodopsin 7-helix transmembrane proteins"/>
    <property type="match status" value="1"/>
</dbReference>
<keyword evidence="10" id="KW-0325">Glycoprotein</keyword>
<comment type="caution">
    <text evidence="14">The sequence shown here is derived from an EMBL/GenBank/DDBJ whole genome shotgun (WGS) entry which is preliminary data.</text>
</comment>
<evidence type="ECO:0000256" key="5">
    <source>
        <dbReference type="ARBA" id="ARBA00022692"/>
    </source>
</evidence>
<feature type="transmembrane region" description="Helical" evidence="13">
    <location>
        <begin position="346"/>
        <end position="371"/>
    </location>
</feature>
<gene>
    <name evidence="14" type="ORF">J0S82_015360</name>
</gene>
<keyword evidence="3" id="KW-0919">Taste</keyword>
<evidence type="ECO:0000256" key="6">
    <source>
        <dbReference type="ARBA" id="ARBA00022989"/>
    </source>
</evidence>
<keyword evidence="8 13" id="KW-0472">Membrane</keyword>
<evidence type="ECO:0000256" key="8">
    <source>
        <dbReference type="ARBA" id="ARBA00023136"/>
    </source>
</evidence>
<evidence type="ECO:0000256" key="13">
    <source>
        <dbReference type="SAM" id="Phobius"/>
    </source>
</evidence>
<feature type="transmembrane region" description="Helical" evidence="13">
    <location>
        <begin position="378"/>
        <end position="396"/>
    </location>
</feature>
<keyword evidence="4" id="KW-0716">Sensory transduction</keyword>
<name>A0A8J6A6U7_GALPY</name>
<feature type="transmembrane region" description="Helical" evidence="13">
    <location>
        <begin position="430"/>
        <end position="453"/>
    </location>
</feature>
<evidence type="ECO:0000256" key="12">
    <source>
        <dbReference type="RuleBase" id="RU004423"/>
    </source>
</evidence>
<dbReference type="PANTHER" id="PTHR11394">
    <property type="entry name" value="TASTE RECEPTOR TYPE 2"/>
    <property type="match status" value="1"/>
</dbReference>
<dbReference type="FunFam" id="1.20.1070.10:FF:000055">
    <property type="entry name" value="Taste receptor type 2"/>
    <property type="match status" value="1"/>
</dbReference>
<dbReference type="Proteomes" id="UP000700334">
    <property type="component" value="Unassembled WGS sequence"/>
</dbReference>
<keyword evidence="5 13" id="KW-0812">Transmembrane</keyword>
<keyword evidence="6 13" id="KW-1133">Transmembrane helix</keyword>
<feature type="transmembrane region" description="Helical" evidence="13">
    <location>
        <begin position="480"/>
        <end position="505"/>
    </location>
</feature>
<dbReference type="AlphaFoldDB" id="A0A8J6A6U7"/>
<evidence type="ECO:0000256" key="7">
    <source>
        <dbReference type="ARBA" id="ARBA00023040"/>
    </source>
</evidence>
<comment type="similarity">
    <text evidence="2 12">Belongs to the G-protein coupled receptor T2R family.</text>
</comment>
<evidence type="ECO:0000256" key="9">
    <source>
        <dbReference type="ARBA" id="ARBA00023170"/>
    </source>
</evidence>
<comment type="subcellular location">
    <subcellularLocation>
        <location evidence="1">Membrane</location>
        <topology evidence="1">Multi-pass membrane protein</topology>
    </subcellularLocation>
</comment>
<dbReference type="Pfam" id="PF05296">
    <property type="entry name" value="TAS2R"/>
    <property type="match status" value="1"/>
</dbReference>
<feature type="transmembrane region" description="Helical" evidence="13">
    <location>
        <begin position="259"/>
        <end position="282"/>
    </location>
</feature>
<keyword evidence="9 14" id="KW-0675">Receptor</keyword>
<dbReference type="GO" id="GO:0033038">
    <property type="term" value="F:bitter taste receptor activity"/>
    <property type="evidence" value="ECO:0007669"/>
    <property type="project" value="InterPro"/>
</dbReference>
<evidence type="ECO:0000256" key="2">
    <source>
        <dbReference type="ARBA" id="ARBA00007376"/>
    </source>
</evidence>
<dbReference type="CDD" id="cd15016">
    <property type="entry name" value="7tm_TAS2R1"/>
    <property type="match status" value="1"/>
</dbReference>
<dbReference type="GO" id="GO:0004930">
    <property type="term" value="F:G protein-coupled receptor activity"/>
    <property type="evidence" value="ECO:0007669"/>
    <property type="project" value="UniProtKB-KW"/>
</dbReference>
<evidence type="ECO:0000313" key="14">
    <source>
        <dbReference type="EMBL" id="KAG8516146.1"/>
    </source>
</evidence>
<keyword evidence="15" id="KW-1185">Reference proteome</keyword>
<evidence type="ECO:0000256" key="10">
    <source>
        <dbReference type="ARBA" id="ARBA00023180"/>
    </source>
</evidence>
<proteinExistence type="inferred from homology"/>
<sequence>MSMEEGVLESNSLEEVKEQTLQLGVASLGCRLICHCSLLFVNLEPEASRFIPSVSELPPVGEGHLSCCQSHLPCICHKQEGAGNTKHVRQDSEQLTRCLSFYSCMLPGLLHDVMNINEDIVLNIKSSFSSTGCSGNVGFWEDTGSVDTFTLLISQPQPAKLGPAPAKRSSLNGSQYDALLPATCLAKNKTKQKTWQVMDFTCNGEQFFEKMHLAFSCFLACPLMQQVRPDTYVSPVSGRKARMGPSHRNKALNGPLEEVIIHLLITAVQLLVGVLANGFILAKNGTNLIRQRRMDPLGLLLSGLAITRICLQLTTLLLNLALLSLIELHLFPENFATLMFVNEMGIWFATWLSVFYCTKIATIAHPLFLWLKARISRLVPWLILVTLFFVSGNAVFHSKYTWIIFQRVLRELSSNNSTTVQIREVSTVHLTFIIIGLSVPFVIFLVSILLLIFSLGRHTWQMRNTAMGTRDQSSRVHHSVLLSMLCFLVLFFSYYTVAALFSFQVFKIRTFIFHLCILVIGVYPSGHSIILIVGNPKLRQSAKAFLLHRRRCPRENPDPLQDWVAQ</sequence>
<dbReference type="SUPFAM" id="SSF81321">
    <property type="entry name" value="Family A G protein-coupled receptor-like"/>
    <property type="match status" value="1"/>
</dbReference>